<dbReference type="Proteomes" id="UP000596742">
    <property type="component" value="Unassembled WGS sequence"/>
</dbReference>
<keyword evidence="2" id="KW-1185">Reference proteome</keyword>
<proteinExistence type="predicted"/>
<organism evidence="1 2">
    <name type="scientific">Mytilus galloprovincialis</name>
    <name type="common">Mediterranean mussel</name>
    <dbReference type="NCBI Taxonomy" id="29158"/>
    <lineage>
        <taxon>Eukaryota</taxon>
        <taxon>Metazoa</taxon>
        <taxon>Spiralia</taxon>
        <taxon>Lophotrochozoa</taxon>
        <taxon>Mollusca</taxon>
        <taxon>Bivalvia</taxon>
        <taxon>Autobranchia</taxon>
        <taxon>Pteriomorphia</taxon>
        <taxon>Mytilida</taxon>
        <taxon>Mytiloidea</taxon>
        <taxon>Mytilidae</taxon>
        <taxon>Mytilinae</taxon>
        <taxon>Mytilus</taxon>
    </lineage>
</organism>
<sequence length="57" mass="6606">IMKMTSEINKNKNLLSAEVPMHIEARKEWLKLLYLGYNQITTVEAHSFQTLTALETL</sequence>
<gene>
    <name evidence="1" type="ORF">MGAL_10B063089</name>
</gene>
<evidence type="ECO:0000313" key="1">
    <source>
        <dbReference type="EMBL" id="VDI06537.1"/>
    </source>
</evidence>
<protein>
    <submittedName>
        <fullName evidence="1">Uncharacterized protein</fullName>
    </submittedName>
</protein>
<name>A0A8B6CJI0_MYTGA</name>
<feature type="non-terminal residue" evidence="1">
    <location>
        <position position="1"/>
    </location>
</feature>
<comment type="caution">
    <text evidence="1">The sequence shown here is derived from an EMBL/GenBank/DDBJ whole genome shotgun (WGS) entry which is preliminary data.</text>
</comment>
<dbReference type="AlphaFoldDB" id="A0A8B6CJI0"/>
<accession>A0A8B6CJI0</accession>
<dbReference type="SUPFAM" id="SSF52058">
    <property type="entry name" value="L domain-like"/>
    <property type="match status" value="1"/>
</dbReference>
<dbReference type="Gene3D" id="3.80.10.10">
    <property type="entry name" value="Ribonuclease Inhibitor"/>
    <property type="match status" value="1"/>
</dbReference>
<reference evidence="1" key="1">
    <citation type="submission" date="2018-11" db="EMBL/GenBank/DDBJ databases">
        <authorList>
            <person name="Alioto T."/>
            <person name="Alioto T."/>
        </authorList>
    </citation>
    <scope>NUCLEOTIDE SEQUENCE</scope>
</reference>
<dbReference type="EMBL" id="UYJE01001943">
    <property type="protein sequence ID" value="VDI06537.1"/>
    <property type="molecule type" value="Genomic_DNA"/>
</dbReference>
<dbReference type="InterPro" id="IPR032675">
    <property type="entry name" value="LRR_dom_sf"/>
</dbReference>
<evidence type="ECO:0000313" key="2">
    <source>
        <dbReference type="Proteomes" id="UP000596742"/>
    </source>
</evidence>